<evidence type="ECO:0000313" key="2">
    <source>
        <dbReference type="Proteomes" id="UP000028091"/>
    </source>
</evidence>
<evidence type="ECO:0000313" key="1">
    <source>
        <dbReference type="EMBL" id="KEP26455.1"/>
    </source>
</evidence>
<keyword evidence="2" id="KW-1185">Reference proteome</keyword>
<dbReference type="OrthoDB" id="2897098at2"/>
<name>A0A081LB29_9BACI</name>
<evidence type="ECO:0008006" key="3">
    <source>
        <dbReference type="Google" id="ProtNLM"/>
    </source>
</evidence>
<dbReference type="eggNOG" id="ENOG5030D8Q">
    <property type="taxonomic scope" value="Bacteria"/>
</dbReference>
<accession>A0A081LB29</accession>
<proteinExistence type="predicted"/>
<comment type="caution">
    <text evidence="1">The sequence shown here is derived from an EMBL/GenBank/DDBJ whole genome shotgun (WGS) entry which is preliminary data.</text>
</comment>
<gene>
    <name evidence="1" type="ORF">BA70_19315</name>
</gene>
<sequence length="63" mass="7876">MTDLERKLYRIIYNMSRFRKNPTMEDLKRKTGKDEPTIRTAVKNLVTRNEIEWDKEKKEWRFK</sequence>
<dbReference type="SUPFAM" id="SSF46785">
    <property type="entry name" value="Winged helix' DNA-binding domain"/>
    <property type="match status" value="1"/>
</dbReference>
<reference evidence="1 2" key="1">
    <citation type="submission" date="2012-09" db="EMBL/GenBank/DDBJ databases">
        <title>Genome Sequence of Bacillus sp. DW5-4.</title>
        <authorList>
            <person name="Lai Q."/>
            <person name="Liu Y."/>
            <person name="Shao Z."/>
        </authorList>
    </citation>
    <scope>NUCLEOTIDE SEQUENCE [LARGE SCALE GENOMIC DNA]</scope>
    <source>
        <strain evidence="1 2">DW5-4</strain>
    </source>
</reference>
<dbReference type="InterPro" id="IPR036390">
    <property type="entry name" value="WH_DNA-bd_sf"/>
</dbReference>
<dbReference type="AlphaFoldDB" id="A0A081LB29"/>
<organism evidence="1 2">
    <name type="scientific">Bacillus zhangzhouensis</name>
    <dbReference type="NCBI Taxonomy" id="1178540"/>
    <lineage>
        <taxon>Bacteria</taxon>
        <taxon>Bacillati</taxon>
        <taxon>Bacillota</taxon>
        <taxon>Bacilli</taxon>
        <taxon>Bacillales</taxon>
        <taxon>Bacillaceae</taxon>
        <taxon>Bacillus</taxon>
    </lineage>
</organism>
<protein>
    <recommendedName>
        <fullName evidence="3">Transcriptional regulator</fullName>
    </recommendedName>
</protein>
<dbReference type="RefSeq" id="WP_034321122.1">
    <property type="nucleotide sequence ID" value="NZ_JOTP01000009.1"/>
</dbReference>
<dbReference type="EMBL" id="JOTP01000009">
    <property type="protein sequence ID" value="KEP26455.1"/>
    <property type="molecule type" value="Genomic_DNA"/>
</dbReference>
<dbReference type="Proteomes" id="UP000028091">
    <property type="component" value="Unassembled WGS sequence"/>
</dbReference>